<gene>
    <name evidence="1" type="ORF">A2397_05735</name>
</gene>
<proteinExistence type="predicted"/>
<dbReference type="Proteomes" id="UP000176424">
    <property type="component" value="Unassembled WGS sequence"/>
</dbReference>
<dbReference type="STRING" id="1797263.A2397_05735"/>
<evidence type="ECO:0000313" key="1">
    <source>
        <dbReference type="EMBL" id="OGD08967.1"/>
    </source>
</evidence>
<reference evidence="1 2" key="1">
    <citation type="journal article" date="2016" name="Nat. Commun.">
        <title>Thousands of microbial genomes shed light on interconnected biogeochemical processes in an aquifer system.</title>
        <authorList>
            <person name="Anantharaman K."/>
            <person name="Brown C.T."/>
            <person name="Hug L.A."/>
            <person name="Sharon I."/>
            <person name="Castelle C.J."/>
            <person name="Probst A.J."/>
            <person name="Thomas B.C."/>
            <person name="Singh A."/>
            <person name="Wilkins M.J."/>
            <person name="Karaoz U."/>
            <person name="Brodie E.L."/>
            <person name="Williams K.H."/>
            <person name="Hubbard S.S."/>
            <person name="Banfield J.F."/>
        </authorList>
    </citation>
    <scope>NUCLEOTIDE SEQUENCE [LARGE SCALE GENOMIC DNA]</scope>
</reference>
<comment type="caution">
    <text evidence="1">The sequence shown here is derived from an EMBL/GenBank/DDBJ whole genome shotgun (WGS) entry which is preliminary data.</text>
</comment>
<evidence type="ECO:0000313" key="2">
    <source>
        <dbReference type="Proteomes" id="UP000176424"/>
    </source>
</evidence>
<accession>A0A1F4ZU33</accession>
<protein>
    <submittedName>
        <fullName evidence="1">Uncharacterized protein</fullName>
    </submittedName>
</protein>
<organism evidence="1 2">
    <name type="scientific">Candidatus Amesbacteria bacterium RIFOXYB1_FULL_44_23</name>
    <dbReference type="NCBI Taxonomy" id="1797263"/>
    <lineage>
        <taxon>Bacteria</taxon>
        <taxon>Candidatus Amesiibacteriota</taxon>
    </lineage>
</organism>
<dbReference type="AlphaFoldDB" id="A0A1F4ZU33"/>
<name>A0A1F4ZU33_9BACT</name>
<dbReference type="EMBL" id="MEXR01000043">
    <property type="protein sequence ID" value="OGD08967.1"/>
    <property type="molecule type" value="Genomic_DNA"/>
</dbReference>
<sequence length="317" mass="35155">MKESAIIIGLILIIAGIVLISQKPAPVVNDLPQVSSPTVTLAPTKKEVKPKELDKFGLEKLYPDLPGGRVWYSDWNNGQKQTLNSGDVDPFDNEFVARGNGVVKLDGNGLATISGSSPRMYVYDPKRKLKWENVEVTLYGKRVSEFGVASSQGFVIGTRSEHQDVADSDPCLGRSYYGRILYDGRAVFQKEVVHEGAYSVNMPSENNKTSWNTPNGTLPKNVWVGMKFVVRTNPDQKSVKLELYRDMTDGKNGGTWEKLAQYTDSGSWSQTDSGMDTVAKCGYGPEKVLLDPGTSVFVRNDLIDEAQYKLFSIREIR</sequence>